<protein>
    <submittedName>
        <fullName evidence="2">Uncharacterized protein</fullName>
    </submittedName>
</protein>
<proteinExistence type="predicted"/>
<feature type="region of interest" description="Disordered" evidence="1">
    <location>
        <begin position="1"/>
        <end position="130"/>
    </location>
</feature>
<dbReference type="EMBL" id="JAHRHY010000009">
    <property type="protein sequence ID" value="KAG9067018.1"/>
    <property type="molecule type" value="Genomic_DNA"/>
</dbReference>
<evidence type="ECO:0000256" key="1">
    <source>
        <dbReference type="SAM" id="MobiDB-lite"/>
    </source>
</evidence>
<feature type="region of interest" description="Disordered" evidence="1">
    <location>
        <begin position="431"/>
        <end position="461"/>
    </location>
</feature>
<gene>
    <name evidence="2" type="ORF">KI688_012930</name>
</gene>
<dbReference type="PANTHER" id="PTHR28265:SF1">
    <property type="entry name" value="MAINTENANCE OF TELOMERE CAPPING PROTEIN 1"/>
    <property type="match status" value="1"/>
</dbReference>
<dbReference type="Proteomes" id="UP000707451">
    <property type="component" value="Unassembled WGS sequence"/>
</dbReference>
<dbReference type="Pfam" id="PF10310">
    <property type="entry name" value="DUF5427"/>
    <property type="match status" value="1"/>
</dbReference>
<dbReference type="OrthoDB" id="5594977at2759"/>
<feature type="compositionally biased region" description="Polar residues" evidence="1">
    <location>
        <begin position="19"/>
        <end position="31"/>
    </location>
</feature>
<keyword evidence="3" id="KW-1185">Reference proteome</keyword>
<dbReference type="AlphaFoldDB" id="A0A9P7XVM6"/>
<sequence>MSSSKDDVLQFLDSLDGDANTTPSTGTDQTGATASRDRTASASSASGLPATGAASGGGADNQDEQSVLDFLDEITQSASTPVDTTAKATPPGSQGKSSFNSTAALPSKYLQQQQQHAAPQQQQQQQAQVDSRSSWLGSLWSTASEAVKNTQTVVQSSVKATMESQATKNLEERVKGFVNAENIGKIGNDLKSLTLSSMTTVLDVIAPPIAEHEVVEIWLAHDMVGYVGVEGLVYRAFSKVMEQTEGGDVIVHQGAGTNQNEDVQPEDRQLNACEGYEQAVKLAKANIEHLIKTHYDAEKHQSGADRNPVTLASNCPVFMAIQPCRVPRHGYTKPASSEEKTLEKDMFISYVIVLQDPTHKLEFESCSQSLPAHWLLIPYEENEWVEDRMVDCIRLAVGVVAQDYVWTRMKGDEIQRLQILEVEAQAKLQAEQQQQQHQEQKEQQDVNVSPTTRRFDPETPLAHPHPNLQNLVFISATQTRVNIVTFPGLHSFSIPRCNITKEEIPEAALWEKLIHPMLTTISVDDPSGFVQCRVKLPNARTLNFTVFPPSNLALQRLLRAFPAMGHLEIRLEKPKLSETEEDEEEFEVQSVHHIPRPCVIKTIVAYNIWTASNRIDRVFCQMDFLSRLNTWRLSENMGLTEEEQDFMDLQLFSCEIQRQVYVRLGRLRKLEGLYLSQRIAPKKVVFTTEEEDIPEGLEMTLASGLAELGVIRDLQKIGLFSILASGSEDQHTMVETPKFLAYMALLSNPNPALPASPSSVSGIKRIRTRLADHARHIRHLTVDRDSVLQGALLVGLNNLASLEFGRSMDEILHDNDEDLPDLHEGIPLLVGVQPWKYEDSGYDPQVHHGYTQVALKRLEFKDDISLEQFPSVIEAFPALKQLSIREVSTGGISKLEERVAVTGFGNCLSEFWDDEEAYPLNVDSTIRGVAILEPYQEYEQSRIDRVIAYMTRAVRLDMCEVYDRMLVGVAEVYVKCSKLKVCVERGHLASAEFSLGGRNGLTLDSRDSIS</sequence>
<comment type="caution">
    <text evidence="2">The sequence shown here is derived from an EMBL/GenBank/DDBJ whole genome shotgun (WGS) entry which is preliminary data.</text>
</comment>
<evidence type="ECO:0000313" key="2">
    <source>
        <dbReference type="EMBL" id="KAG9067018.1"/>
    </source>
</evidence>
<reference evidence="2" key="1">
    <citation type="submission" date="2021-06" db="EMBL/GenBank/DDBJ databases">
        <title>Genome Sequence of Mortierella hyaline Strain SCG-10, a Cold-Adapted, Nitrate-Reducing Fungus Isolated from Soil in Minnesota, USA.</title>
        <authorList>
            <person name="Aldossari N."/>
        </authorList>
    </citation>
    <scope>NUCLEOTIDE SEQUENCE</scope>
    <source>
        <strain evidence="2">SCG-10</strain>
    </source>
</reference>
<dbReference type="InterPro" id="IPR018814">
    <property type="entry name" value="DUF5427"/>
</dbReference>
<evidence type="ECO:0000313" key="3">
    <source>
        <dbReference type="Proteomes" id="UP000707451"/>
    </source>
</evidence>
<dbReference type="PANTHER" id="PTHR28265">
    <property type="entry name" value="MAINTENANCE OF TELOMERE CAPPING PROTEIN 1"/>
    <property type="match status" value="1"/>
</dbReference>
<organism evidence="2 3">
    <name type="scientific">Linnemannia hyalina</name>
    <dbReference type="NCBI Taxonomy" id="64524"/>
    <lineage>
        <taxon>Eukaryota</taxon>
        <taxon>Fungi</taxon>
        <taxon>Fungi incertae sedis</taxon>
        <taxon>Mucoromycota</taxon>
        <taxon>Mortierellomycotina</taxon>
        <taxon>Mortierellomycetes</taxon>
        <taxon>Mortierellales</taxon>
        <taxon>Mortierellaceae</taxon>
        <taxon>Linnemannia</taxon>
    </lineage>
</organism>
<accession>A0A9P7XVM6</accession>
<name>A0A9P7XVM6_9FUNG</name>
<feature type="compositionally biased region" description="Low complexity" evidence="1">
    <location>
        <begin position="111"/>
        <end position="128"/>
    </location>
</feature>
<feature type="compositionally biased region" description="Polar residues" evidence="1">
    <location>
        <begin position="74"/>
        <end position="104"/>
    </location>
</feature>